<feature type="region of interest" description="Disordered" evidence="1">
    <location>
        <begin position="51"/>
        <end position="110"/>
    </location>
</feature>
<dbReference type="InterPro" id="IPR045618">
    <property type="entry name" value="DUF6444"/>
</dbReference>
<reference evidence="3 4" key="1">
    <citation type="submission" date="2019-10" db="EMBL/GenBank/DDBJ databases">
        <title>Whole genome shotgun sequence of Acrocarpospora corrugata NBRC 13972.</title>
        <authorList>
            <person name="Ichikawa N."/>
            <person name="Kimura A."/>
            <person name="Kitahashi Y."/>
            <person name="Komaki H."/>
            <person name="Oguchi A."/>
        </authorList>
    </citation>
    <scope>NUCLEOTIDE SEQUENCE [LARGE SCALE GENOMIC DNA]</scope>
    <source>
        <strain evidence="3 4">NBRC 13972</strain>
    </source>
</reference>
<evidence type="ECO:0000313" key="3">
    <source>
        <dbReference type="EMBL" id="GER97939.1"/>
    </source>
</evidence>
<dbReference type="AlphaFoldDB" id="A0A5M3VPK3"/>
<name>A0A5M3VPK3_9ACTN</name>
<accession>A0A5M3VPK3</accession>
<feature type="domain" description="DUF6444" evidence="2">
    <location>
        <begin position="2"/>
        <end position="94"/>
    </location>
</feature>
<proteinExistence type="predicted"/>
<organism evidence="3 4">
    <name type="scientific">Acrocarpospora corrugata</name>
    <dbReference type="NCBI Taxonomy" id="35763"/>
    <lineage>
        <taxon>Bacteria</taxon>
        <taxon>Bacillati</taxon>
        <taxon>Actinomycetota</taxon>
        <taxon>Actinomycetes</taxon>
        <taxon>Streptosporangiales</taxon>
        <taxon>Streptosporangiaceae</taxon>
        <taxon>Acrocarpospora</taxon>
    </lineage>
</organism>
<evidence type="ECO:0000256" key="1">
    <source>
        <dbReference type="SAM" id="MobiDB-lite"/>
    </source>
</evidence>
<dbReference type="EMBL" id="BLAD01000004">
    <property type="protein sequence ID" value="GER97939.1"/>
    <property type="molecule type" value="Genomic_DNA"/>
</dbReference>
<evidence type="ECO:0000259" key="2">
    <source>
        <dbReference type="Pfam" id="PF20042"/>
    </source>
</evidence>
<dbReference type="Proteomes" id="UP000334990">
    <property type="component" value="Unassembled WGS sequence"/>
</dbReference>
<sequence>MPGLEEMSREELMTLSRALLVENARLSERVAVLEKENAELRERVARLERLISRNSGNSGMPPASDDQPGKPQPKARPAGGGKRRPGKQPGAPGSTLAWTDDPDDTVEHFPSGAWRVARTWPGRPIWVSRPVISGSRCR</sequence>
<comment type="caution">
    <text evidence="3">The sequence shown here is derived from an EMBL/GenBank/DDBJ whole genome shotgun (WGS) entry which is preliminary data.</text>
</comment>
<dbReference type="RefSeq" id="WP_422664783.1">
    <property type="nucleotide sequence ID" value="NZ_BLAD01000004.1"/>
</dbReference>
<dbReference type="Pfam" id="PF20042">
    <property type="entry name" value="DUF6444"/>
    <property type="match status" value="1"/>
</dbReference>
<protein>
    <recommendedName>
        <fullName evidence="2">DUF6444 domain-containing protein</fullName>
    </recommendedName>
</protein>
<gene>
    <name evidence="3" type="ORF">Acor_00010</name>
</gene>
<keyword evidence="4" id="KW-1185">Reference proteome</keyword>
<evidence type="ECO:0000313" key="4">
    <source>
        <dbReference type="Proteomes" id="UP000334990"/>
    </source>
</evidence>